<evidence type="ECO:0000256" key="2">
    <source>
        <dbReference type="ARBA" id="ARBA00022475"/>
    </source>
</evidence>
<feature type="transmembrane region" description="Helical" evidence="10">
    <location>
        <begin position="56"/>
        <end position="80"/>
    </location>
</feature>
<evidence type="ECO:0000313" key="13">
    <source>
        <dbReference type="Proteomes" id="UP000694620"/>
    </source>
</evidence>
<keyword evidence="4 10" id="KW-1133">Transmembrane helix</keyword>
<dbReference type="InterPro" id="IPR000276">
    <property type="entry name" value="GPCR_Rhodpsn"/>
</dbReference>
<dbReference type="PROSITE" id="PS50262">
    <property type="entry name" value="G_PROTEIN_RECEP_F1_2"/>
    <property type="match status" value="1"/>
</dbReference>
<dbReference type="PANTHER" id="PTHR24249:SF381">
    <property type="entry name" value="TRACE AMINE ASSOCIATED RECEPTOR 19P-RELATED"/>
    <property type="match status" value="1"/>
</dbReference>
<dbReference type="Ensembl" id="ENSECRT00000002546.1">
    <property type="protein sequence ID" value="ENSECRP00000002512.1"/>
    <property type="gene ID" value="ENSECRG00000001711.1"/>
</dbReference>
<dbReference type="SUPFAM" id="SSF81321">
    <property type="entry name" value="Family A G protein-coupled receptor-like"/>
    <property type="match status" value="1"/>
</dbReference>
<evidence type="ECO:0000256" key="9">
    <source>
        <dbReference type="RuleBase" id="RU000688"/>
    </source>
</evidence>
<dbReference type="Proteomes" id="UP000694620">
    <property type="component" value="Chromosome 3"/>
</dbReference>
<dbReference type="PROSITE" id="PS00237">
    <property type="entry name" value="G_PROTEIN_RECEP_F1_1"/>
    <property type="match status" value="1"/>
</dbReference>
<evidence type="ECO:0000256" key="8">
    <source>
        <dbReference type="ARBA" id="ARBA00023224"/>
    </source>
</evidence>
<feature type="transmembrane region" description="Helical" evidence="10">
    <location>
        <begin position="125"/>
        <end position="151"/>
    </location>
</feature>
<evidence type="ECO:0000256" key="4">
    <source>
        <dbReference type="ARBA" id="ARBA00022989"/>
    </source>
</evidence>
<evidence type="ECO:0000256" key="1">
    <source>
        <dbReference type="ARBA" id="ARBA00004651"/>
    </source>
</evidence>
<reference evidence="12" key="1">
    <citation type="submission" date="2021-06" db="EMBL/GenBank/DDBJ databases">
        <authorList>
            <consortium name="Wellcome Sanger Institute Data Sharing"/>
        </authorList>
    </citation>
    <scope>NUCLEOTIDE SEQUENCE [LARGE SCALE GENOMIC DNA]</scope>
</reference>
<keyword evidence="8 9" id="KW-0807">Transducer</keyword>
<dbReference type="AlphaFoldDB" id="A0A8C4RHC2"/>
<keyword evidence="7 9" id="KW-0675">Receptor</keyword>
<comment type="similarity">
    <text evidence="9">Belongs to the G-protein coupled receptor 1 family.</text>
</comment>
<sequence>VQGMFALSFNTSVLHMCHYSFSISTKMGLKEAEQAFCPHPENTTCSRQNPSLSVSVILYIIFIAAILLATFGNLVVIISIAHFKQLHTPTNVLTLSMAVADFIIGVFVMPVRLIQTMNKCWDLEVHTCMASVFCCTVITTISLAHLIFLSVDRYYAVCYPLHYSTKITVGRAWVFAAICWICSICYNILLFYVVFNFLLDKKVCTGFCLFVTNLTLLIVDTLFNSILPFSVMLVFYSKILIVAIQHAKALRNIRNEAQTVQKKKQKKGFMEKQNKATITIGIVIGTFFLIINQFTIFAFLSLFITVSESVFNIPKYLLLFNFALNPLIYGLFYPWFRKGFKFIITCKIFKPDSSLINFNICANFKFQDYKDVTREP</sequence>
<feature type="transmembrane region" description="Helical" evidence="10">
    <location>
        <begin position="316"/>
        <end position="336"/>
    </location>
</feature>
<dbReference type="Pfam" id="PF00001">
    <property type="entry name" value="7tm_1"/>
    <property type="match status" value="1"/>
</dbReference>
<dbReference type="PRINTS" id="PR00237">
    <property type="entry name" value="GPCRRHODOPSN"/>
</dbReference>
<evidence type="ECO:0000259" key="11">
    <source>
        <dbReference type="PROSITE" id="PS50262"/>
    </source>
</evidence>
<feature type="transmembrane region" description="Helical" evidence="10">
    <location>
        <begin position="276"/>
        <end position="304"/>
    </location>
</feature>
<protein>
    <recommendedName>
        <fullName evidence="11">G-protein coupled receptors family 1 profile domain-containing protein</fullName>
    </recommendedName>
</protein>
<evidence type="ECO:0000256" key="5">
    <source>
        <dbReference type="ARBA" id="ARBA00023040"/>
    </source>
</evidence>
<organism evidence="12 13">
    <name type="scientific">Erpetoichthys calabaricus</name>
    <name type="common">Rope fish</name>
    <name type="synonym">Calamoichthys calabaricus</name>
    <dbReference type="NCBI Taxonomy" id="27687"/>
    <lineage>
        <taxon>Eukaryota</taxon>
        <taxon>Metazoa</taxon>
        <taxon>Chordata</taxon>
        <taxon>Craniata</taxon>
        <taxon>Vertebrata</taxon>
        <taxon>Euteleostomi</taxon>
        <taxon>Actinopterygii</taxon>
        <taxon>Polypteriformes</taxon>
        <taxon>Polypteridae</taxon>
        <taxon>Erpetoichthys</taxon>
    </lineage>
</organism>
<evidence type="ECO:0000313" key="12">
    <source>
        <dbReference type="Ensembl" id="ENSECRP00000002512.1"/>
    </source>
</evidence>
<feature type="domain" description="G-protein coupled receptors family 1 profile" evidence="11">
    <location>
        <begin position="72"/>
        <end position="329"/>
    </location>
</feature>
<comment type="subcellular location">
    <subcellularLocation>
        <location evidence="1">Cell membrane</location>
        <topology evidence="1">Multi-pass membrane protein</topology>
    </subcellularLocation>
</comment>
<keyword evidence="6 10" id="KW-0472">Membrane</keyword>
<feature type="transmembrane region" description="Helical" evidence="10">
    <location>
        <begin position="225"/>
        <end position="244"/>
    </location>
</feature>
<dbReference type="GO" id="GO:0001594">
    <property type="term" value="F:trace-amine receptor activity"/>
    <property type="evidence" value="ECO:0007669"/>
    <property type="project" value="TreeGrafter"/>
</dbReference>
<reference evidence="12" key="3">
    <citation type="submission" date="2025-09" db="UniProtKB">
        <authorList>
            <consortium name="Ensembl"/>
        </authorList>
    </citation>
    <scope>IDENTIFICATION</scope>
</reference>
<accession>A0A8C4RHC2</accession>
<evidence type="ECO:0000256" key="10">
    <source>
        <dbReference type="SAM" id="Phobius"/>
    </source>
</evidence>
<keyword evidence="3 9" id="KW-0812">Transmembrane</keyword>
<dbReference type="InterPro" id="IPR050569">
    <property type="entry name" value="TAAR"/>
</dbReference>
<dbReference type="GeneTree" id="ENSGT00950000182934"/>
<feature type="transmembrane region" description="Helical" evidence="10">
    <location>
        <begin position="171"/>
        <end position="195"/>
    </location>
</feature>
<evidence type="ECO:0000256" key="7">
    <source>
        <dbReference type="ARBA" id="ARBA00023170"/>
    </source>
</evidence>
<keyword evidence="2" id="KW-1003">Cell membrane</keyword>
<dbReference type="GO" id="GO:0005886">
    <property type="term" value="C:plasma membrane"/>
    <property type="evidence" value="ECO:0007669"/>
    <property type="project" value="UniProtKB-SubCell"/>
</dbReference>
<dbReference type="Gene3D" id="1.20.1070.10">
    <property type="entry name" value="Rhodopsin 7-helix transmembrane proteins"/>
    <property type="match status" value="1"/>
</dbReference>
<evidence type="ECO:0000256" key="6">
    <source>
        <dbReference type="ARBA" id="ARBA00023136"/>
    </source>
</evidence>
<reference evidence="12" key="2">
    <citation type="submission" date="2025-08" db="UniProtKB">
        <authorList>
            <consortium name="Ensembl"/>
        </authorList>
    </citation>
    <scope>IDENTIFICATION</scope>
</reference>
<keyword evidence="5 9" id="KW-0297">G-protein coupled receptor</keyword>
<name>A0A8C4RHC2_ERPCA</name>
<dbReference type="SMART" id="SM01381">
    <property type="entry name" value="7TM_GPCR_Srsx"/>
    <property type="match status" value="1"/>
</dbReference>
<keyword evidence="13" id="KW-1185">Reference proteome</keyword>
<proteinExistence type="inferred from homology"/>
<dbReference type="PANTHER" id="PTHR24249">
    <property type="entry name" value="HISTAMINE RECEPTOR-RELATED G-PROTEIN COUPLED RECEPTOR"/>
    <property type="match status" value="1"/>
</dbReference>
<feature type="transmembrane region" description="Helical" evidence="10">
    <location>
        <begin position="92"/>
        <end position="113"/>
    </location>
</feature>
<dbReference type="InterPro" id="IPR017452">
    <property type="entry name" value="GPCR_Rhodpsn_7TM"/>
</dbReference>
<evidence type="ECO:0000256" key="3">
    <source>
        <dbReference type="ARBA" id="ARBA00022692"/>
    </source>
</evidence>